<feature type="non-terminal residue" evidence="1">
    <location>
        <position position="1"/>
    </location>
</feature>
<proteinExistence type="predicted"/>
<gene>
    <name evidence="1" type="ORF">N0F65_008660</name>
</gene>
<dbReference type="EMBL" id="DAKRPA010000031">
    <property type="protein sequence ID" value="DBA02446.1"/>
    <property type="molecule type" value="Genomic_DNA"/>
</dbReference>
<organism evidence="1 2">
    <name type="scientific">Lagenidium giganteum</name>
    <dbReference type="NCBI Taxonomy" id="4803"/>
    <lineage>
        <taxon>Eukaryota</taxon>
        <taxon>Sar</taxon>
        <taxon>Stramenopiles</taxon>
        <taxon>Oomycota</taxon>
        <taxon>Peronosporomycetes</taxon>
        <taxon>Pythiales</taxon>
        <taxon>Pythiaceae</taxon>
    </lineage>
</organism>
<reference evidence="1" key="1">
    <citation type="submission" date="2022-11" db="EMBL/GenBank/DDBJ databases">
        <authorList>
            <person name="Morgan W.R."/>
            <person name="Tartar A."/>
        </authorList>
    </citation>
    <scope>NUCLEOTIDE SEQUENCE</scope>
    <source>
        <strain evidence="1">ARSEF 373</strain>
    </source>
</reference>
<accession>A0AAV2Z814</accession>
<evidence type="ECO:0008006" key="3">
    <source>
        <dbReference type="Google" id="ProtNLM"/>
    </source>
</evidence>
<sequence>SQLIKPITSDHDLIELANIINVHLDGIYGLGEINHPLGKGSYLILLGDGNGVGHWCAQYNDQYFDSMGEGPPTVVGKLKYNTKQYQGVAREYCGIWCLLWLYSKQKNKPYLMHGFSDLDLDNMNITENITIMTVYKKISIDITQPQIRKLGSGKTVTLSASQLKGGSTSLFVHPANYEKIQKAKKANRGCRVQIAEGEMQHDLMNGGSLWSWLKEKLWPAIKPALSGVLDAAVQPVSAALGPYAPAAVLGRQAIRGLTGVGIKTSSKIGKLVKGSPEAKEYMQAIRSKRKSGTGFRVP</sequence>
<comment type="caution">
    <text evidence="1">The sequence shown here is derived from an EMBL/GenBank/DDBJ whole genome shotgun (WGS) entry which is preliminary data.</text>
</comment>
<evidence type="ECO:0000313" key="1">
    <source>
        <dbReference type="EMBL" id="DBA02446.1"/>
    </source>
</evidence>
<keyword evidence="2" id="KW-1185">Reference proteome</keyword>
<name>A0AAV2Z814_9STRA</name>
<evidence type="ECO:0000313" key="2">
    <source>
        <dbReference type="Proteomes" id="UP001146120"/>
    </source>
</evidence>
<dbReference type="AlphaFoldDB" id="A0AAV2Z814"/>
<protein>
    <recommendedName>
        <fullName evidence="3">Autophagy-related protein 2</fullName>
    </recommendedName>
</protein>
<dbReference type="Proteomes" id="UP001146120">
    <property type="component" value="Unassembled WGS sequence"/>
</dbReference>
<reference evidence="1" key="2">
    <citation type="journal article" date="2023" name="Microbiol Resour">
        <title>Decontamination and Annotation of the Draft Genome Sequence of the Oomycete Lagenidium giganteum ARSEF 373.</title>
        <authorList>
            <person name="Morgan W.R."/>
            <person name="Tartar A."/>
        </authorList>
    </citation>
    <scope>NUCLEOTIDE SEQUENCE</scope>
    <source>
        <strain evidence="1">ARSEF 373</strain>
    </source>
</reference>